<reference evidence="3" key="2">
    <citation type="submission" date="2017-02" db="EMBL/GenBank/DDBJ databases">
        <title>Sunflower complete genome.</title>
        <authorList>
            <person name="Langlade N."/>
            <person name="Munos S."/>
        </authorList>
    </citation>
    <scope>NUCLEOTIDE SEQUENCE [LARGE SCALE GENOMIC DNA]</scope>
    <source>
        <tissue evidence="3">Leaves</tissue>
    </source>
</reference>
<dbReference type="EMBL" id="MNCJ02000316">
    <property type="protein sequence ID" value="KAF5821899.1"/>
    <property type="molecule type" value="Genomic_DNA"/>
</dbReference>
<gene>
    <name evidence="3" type="ORF">HannXRQ_Chr01g0013461</name>
    <name evidence="2" type="ORF">HanXRQr2_Chr01g0020201</name>
</gene>
<keyword evidence="1" id="KW-0472">Membrane</keyword>
<dbReference type="Pfam" id="PF03140">
    <property type="entry name" value="DUF247"/>
    <property type="match status" value="1"/>
</dbReference>
<sequence>MERGGDLEFGEVELIQDTIQGLSSFVENEDNHTNRFSSSIHRKPEETTFTTERGGDLEFGEVDSIQNGVENEENHTNRFSPSIHRRKPEETTFTMERGDLEFGEVELIQEIMSSTMVGDTNMIQDSVVQRLLCHVKKEKEESHINQFSPSNYMAPRTLRDMSPSSFNPQVVSIGPLHKEDEKVQAFEVRKTSYLIDLMRRAKSPPEEILKLCVEKVYTSLEKIKACYLWTKACGDTEIAYMMIMDACFILEFLFRYWIYDAKVYEEGVLQHSVIFYDLVLLENQIPFFILDEIFQCTVLKFRPNASLLELIYPVLDFANIFKERININAISVNNTHHILSLLHQCYKPPDNIKKGSLKSTIPSVMNLDRAGVNFKPNNDPTWLMGMKVELYMFPCFFGSLSKPTLRIPVLEIYDSTEIVLRNLIAYEQSGQTHTYVTSYAYAMDTLVDTQEDVVKLVDSGVLVNALGSNAEAANMINGICKGPILPDFFYEEQWVKLNKYCDAYWPKNIANMKRTYFSSPWNMIALVAGIILFAVTVVQTIFTIKST</sequence>
<evidence type="ECO:0000313" key="4">
    <source>
        <dbReference type="Proteomes" id="UP000215914"/>
    </source>
</evidence>
<protein>
    <submittedName>
        <fullName evidence="3">Uncharacterized protein</fullName>
    </submittedName>
</protein>
<dbReference type="InParanoid" id="A0A251VMY8"/>
<keyword evidence="4" id="KW-1185">Reference proteome</keyword>
<dbReference type="PANTHER" id="PTHR31170:SF25">
    <property type="entry name" value="BNAA09G04570D PROTEIN"/>
    <property type="match status" value="1"/>
</dbReference>
<evidence type="ECO:0000313" key="2">
    <source>
        <dbReference type="EMBL" id="KAF5821899.1"/>
    </source>
</evidence>
<evidence type="ECO:0000313" key="3">
    <source>
        <dbReference type="EMBL" id="OTG36947.1"/>
    </source>
</evidence>
<keyword evidence="1" id="KW-1133">Transmembrane helix</keyword>
<dbReference type="Gramene" id="mRNA:HanXRQr2_Chr01g0020201">
    <property type="protein sequence ID" value="mRNA:HanXRQr2_Chr01g0020201"/>
    <property type="gene ID" value="HanXRQr2_Chr01g0020201"/>
</dbReference>
<reference evidence="2" key="3">
    <citation type="submission" date="2020-06" db="EMBL/GenBank/DDBJ databases">
        <title>Helianthus annuus Genome sequencing and assembly Release 2.</title>
        <authorList>
            <person name="Gouzy J."/>
            <person name="Langlade N."/>
            <person name="Munos S."/>
        </authorList>
    </citation>
    <scope>NUCLEOTIDE SEQUENCE</scope>
    <source>
        <tissue evidence="2">Leaves</tissue>
    </source>
</reference>
<dbReference type="InterPro" id="IPR004158">
    <property type="entry name" value="DUF247_pln"/>
</dbReference>
<keyword evidence="1" id="KW-0812">Transmembrane</keyword>
<dbReference type="Proteomes" id="UP000215914">
    <property type="component" value="Chromosome 1"/>
</dbReference>
<reference evidence="2 4" key="1">
    <citation type="journal article" date="2017" name="Nature">
        <title>The sunflower genome provides insights into oil metabolism, flowering and Asterid evolution.</title>
        <authorList>
            <person name="Badouin H."/>
            <person name="Gouzy J."/>
            <person name="Grassa C.J."/>
            <person name="Murat F."/>
            <person name="Staton S.E."/>
            <person name="Cottret L."/>
            <person name="Lelandais-Briere C."/>
            <person name="Owens G.L."/>
            <person name="Carrere S."/>
            <person name="Mayjonade B."/>
            <person name="Legrand L."/>
            <person name="Gill N."/>
            <person name="Kane N.C."/>
            <person name="Bowers J.E."/>
            <person name="Hubner S."/>
            <person name="Bellec A."/>
            <person name="Berard A."/>
            <person name="Berges H."/>
            <person name="Blanchet N."/>
            <person name="Boniface M.C."/>
            <person name="Brunel D."/>
            <person name="Catrice O."/>
            <person name="Chaidir N."/>
            <person name="Claudel C."/>
            <person name="Donnadieu C."/>
            <person name="Faraut T."/>
            <person name="Fievet G."/>
            <person name="Helmstetter N."/>
            <person name="King M."/>
            <person name="Knapp S.J."/>
            <person name="Lai Z."/>
            <person name="Le Paslier M.C."/>
            <person name="Lippi Y."/>
            <person name="Lorenzon L."/>
            <person name="Mandel J.R."/>
            <person name="Marage G."/>
            <person name="Marchand G."/>
            <person name="Marquand E."/>
            <person name="Bret-Mestries E."/>
            <person name="Morien E."/>
            <person name="Nambeesan S."/>
            <person name="Nguyen T."/>
            <person name="Pegot-Espagnet P."/>
            <person name="Pouilly N."/>
            <person name="Raftis F."/>
            <person name="Sallet E."/>
            <person name="Schiex T."/>
            <person name="Thomas J."/>
            <person name="Vandecasteele C."/>
            <person name="Vares D."/>
            <person name="Vear F."/>
            <person name="Vautrin S."/>
            <person name="Crespi M."/>
            <person name="Mangin B."/>
            <person name="Burke J.M."/>
            <person name="Salse J."/>
            <person name="Munos S."/>
            <person name="Vincourt P."/>
            <person name="Rieseberg L.H."/>
            <person name="Langlade N.B."/>
        </authorList>
    </citation>
    <scope>NUCLEOTIDE SEQUENCE [LARGE SCALE GENOMIC DNA]</scope>
    <source>
        <strain evidence="4">cv. SF193</strain>
        <tissue evidence="2">Leaves</tissue>
    </source>
</reference>
<feature type="transmembrane region" description="Helical" evidence="1">
    <location>
        <begin position="521"/>
        <end position="544"/>
    </location>
</feature>
<name>A0A251VMY8_HELAN</name>
<dbReference type="AlphaFoldDB" id="A0A251VMY8"/>
<dbReference type="EMBL" id="CM007890">
    <property type="protein sequence ID" value="OTG36947.1"/>
    <property type="molecule type" value="Genomic_DNA"/>
</dbReference>
<proteinExistence type="predicted"/>
<accession>A0A251VMY8</accession>
<dbReference type="PANTHER" id="PTHR31170">
    <property type="entry name" value="BNAC04G53230D PROTEIN"/>
    <property type="match status" value="1"/>
</dbReference>
<evidence type="ECO:0000256" key="1">
    <source>
        <dbReference type="SAM" id="Phobius"/>
    </source>
</evidence>
<organism evidence="3 4">
    <name type="scientific">Helianthus annuus</name>
    <name type="common">Common sunflower</name>
    <dbReference type="NCBI Taxonomy" id="4232"/>
    <lineage>
        <taxon>Eukaryota</taxon>
        <taxon>Viridiplantae</taxon>
        <taxon>Streptophyta</taxon>
        <taxon>Embryophyta</taxon>
        <taxon>Tracheophyta</taxon>
        <taxon>Spermatophyta</taxon>
        <taxon>Magnoliopsida</taxon>
        <taxon>eudicotyledons</taxon>
        <taxon>Gunneridae</taxon>
        <taxon>Pentapetalae</taxon>
        <taxon>asterids</taxon>
        <taxon>campanulids</taxon>
        <taxon>Asterales</taxon>
        <taxon>Asteraceae</taxon>
        <taxon>Asteroideae</taxon>
        <taxon>Heliantheae alliance</taxon>
        <taxon>Heliantheae</taxon>
        <taxon>Helianthus</taxon>
    </lineage>
</organism>
<dbReference type="OMA" id="TEIAYMM"/>